<accession>A0A511QWJ5</accession>
<proteinExistence type="predicted"/>
<dbReference type="PRINTS" id="PR00111">
    <property type="entry name" value="ABHYDROLASE"/>
</dbReference>
<dbReference type="Pfam" id="PF12697">
    <property type="entry name" value="Abhydrolase_6"/>
    <property type="match status" value="1"/>
</dbReference>
<dbReference type="PRINTS" id="PR00412">
    <property type="entry name" value="EPOXHYDRLASE"/>
</dbReference>
<dbReference type="SUPFAM" id="SSF53474">
    <property type="entry name" value="alpha/beta-Hydrolases"/>
    <property type="match status" value="1"/>
</dbReference>
<dbReference type="InterPro" id="IPR000639">
    <property type="entry name" value="Epox_hydrolase-like"/>
</dbReference>
<keyword evidence="2" id="KW-0378">Hydrolase</keyword>
<dbReference type="InterPro" id="IPR050228">
    <property type="entry name" value="Carboxylesterase_BioH"/>
</dbReference>
<evidence type="ECO:0000313" key="2">
    <source>
        <dbReference type="EMBL" id="GEM81744.1"/>
    </source>
</evidence>
<dbReference type="OrthoDB" id="9780765at2"/>
<dbReference type="Proteomes" id="UP000321113">
    <property type="component" value="Unassembled WGS sequence"/>
</dbReference>
<organism evidence="2 3">
    <name type="scientific">Vibrio superstes NBRC 103154</name>
    <dbReference type="NCBI Taxonomy" id="1219062"/>
    <lineage>
        <taxon>Bacteria</taxon>
        <taxon>Pseudomonadati</taxon>
        <taxon>Pseudomonadota</taxon>
        <taxon>Gammaproteobacteria</taxon>
        <taxon>Vibrionales</taxon>
        <taxon>Vibrionaceae</taxon>
        <taxon>Vibrio</taxon>
    </lineage>
</organism>
<dbReference type="RefSeq" id="WP_119010320.1">
    <property type="nucleotide sequence ID" value="NZ_BJXK01000031.1"/>
</dbReference>
<dbReference type="AlphaFoldDB" id="A0A511QWJ5"/>
<keyword evidence="3" id="KW-1185">Reference proteome</keyword>
<dbReference type="GO" id="GO:0016787">
    <property type="term" value="F:hydrolase activity"/>
    <property type="evidence" value="ECO:0007669"/>
    <property type="project" value="UniProtKB-KW"/>
</dbReference>
<dbReference type="InterPro" id="IPR029058">
    <property type="entry name" value="AB_hydrolase_fold"/>
</dbReference>
<dbReference type="PANTHER" id="PTHR43194">
    <property type="entry name" value="HYDROLASE ALPHA/BETA FOLD FAMILY"/>
    <property type="match status" value="1"/>
</dbReference>
<dbReference type="PANTHER" id="PTHR43194:SF5">
    <property type="entry name" value="PIMELOYL-[ACYL-CARRIER PROTEIN] METHYL ESTER ESTERASE"/>
    <property type="match status" value="1"/>
</dbReference>
<evidence type="ECO:0000259" key="1">
    <source>
        <dbReference type="Pfam" id="PF12697"/>
    </source>
</evidence>
<comment type="caution">
    <text evidence="2">The sequence shown here is derived from an EMBL/GenBank/DDBJ whole genome shotgun (WGS) entry which is preliminary data.</text>
</comment>
<dbReference type="Gene3D" id="3.40.50.1820">
    <property type="entry name" value="alpha/beta hydrolase"/>
    <property type="match status" value="1"/>
</dbReference>
<evidence type="ECO:0000313" key="3">
    <source>
        <dbReference type="Proteomes" id="UP000321113"/>
    </source>
</evidence>
<name>A0A511QWJ5_9VIBR</name>
<feature type="domain" description="AB hydrolase-1" evidence="1">
    <location>
        <begin position="28"/>
        <end position="263"/>
    </location>
</feature>
<protein>
    <submittedName>
        <fullName evidence="2">Alpha/beta hydrolase</fullName>
    </submittedName>
</protein>
<gene>
    <name evidence="2" type="ORF">VSU01S_39890</name>
</gene>
<dbReference type="InterPro" id="IPR000073">
    <property type="entry name" value="AB_hydrolase_1"/>
</dbReference>
<sequence length="274" mass="31381">MENWSLPSTFEYEGRLVKYGIKGEGEPIVLVHGTPWSSFNLRHLIQELSSEYTVYYFDLLGYGESDKSDADVSLKIQNQLLEALLDHWQLKLPYIVGHDFGGTTVLRNHLLNKRKYKKIAVIDPVALSPWGSPFFKHIEKHEIAFAEVPDFIHAAIVDAYIKTAAYQPLSQATIDGILEPWSSEEGKRAFYRQIAQADSKYTDEFQDKFSEIDTPTLILWGEKDQWIPVEQAYLLHSKIKGSKLVTIPESGHLVIEEKPEILVKEIKAFFGKRI</sequence>
<dbReference type="EMBL" id="BJXK01000031">
    <property type="protein sequence ID" value="GEM81744.1"/>
    <property type="molecule type" value="Genomic_DNA"/>
</dbReference>
<reference evidence="2 3" key="1">
    <citation type="submission" date="2019-07" db="EMBL/GenBank/DDBJ databases">
        <title>Whole genome shotgun sequence of Vibrio superstes NBRC 103154.</title>
        <authorList>
            <person name="Hosoyama A."/>
            <person name="Uohara A."/>
            <person name="Ohji S."/>
            <person name="Ichikawa N."/>
        </authorList>
    </citation>
    <scope>NUCLEOTIDE SEQUENCE [LARGE SCALE GENOMIC DNA]</scope>
    <source>
        <strain evidence="2 3">NBRC 103154</strain>
    </source>
</reference>